<dbReference type="Gene3D" id="1.20.1740.10">
    <property type="entry name" value="Amino acid/polyamine transporter I"/>
    <property type="match status" value="1"/>
</dbReference>
<feature type="transmembrane region" description="Helical" evidence="8">
    <location>
        <begin position="380"/>
        <end position="403"/>
    </location>
</feature>
<evidence type="ECO:0000313" key="10">
    <source>
        <dbReference type="EMBL" id="QIO06398.1"/>
    </source>
</evidence>
<dbReference type="RefSeq" id="WP_166010628.1">
    <property type="nucleotide sequence ID" value="NZ_CP049801.1"/>
</dbReference>
<feature type="transmembrane region" description="Helical" evidence="8">
    <location>
        <begin position="145"/>
        <end position="166"/>
    </location>
</feature>
<feature type="transmembrane region" description="Helical" evidence="8">
    <location>
        <begin position="261"/>
        <end position="280"/>
    </location>
</feature>
<gene>
    <name evidence="10" type="ORF">G8E00_10755</name>
</gene>
<evidence type="ECO:0000256" key="6">
    <source>
        <dbReference type="ARBA" id="ARBA00022989"/>
    </source>
</evidence>
<dbReference type="PIRSF" id="PIRSF006060">
    <property type="entry name" value="AA_transporter"/>
    <property type="match status" value="1"/>
</dbReference>
<feature type="transmembrane region" description="Helical" evidence="8">
    <location>
        <begin position="292"/>
        <end position="312"/>
    </location>
</feature>
<keyword evidence="7 8" id="KW-0472">Membrane</keyword>
<evidence type="ECO:0000256" key="2">
    <source>
        <dbReference type="ARBA" id="ARBA00022448"/>
    </source>
</evidence>
<proteinExistence type="predicted"/>
<feature type="transmembrane region" description="Helical" evidence="8">
    <location>
        <begin position="449"/>
        <end position="466"/>
    </location>
</feature>
<feature type="transmembrane region" description="Helical" evidence="8">
    <location>
        <begin position="423"/>
        <end position="443"/>
    </location>
</feature>
<protein>
    <submittedName>
        <fullName evidence="10">Amino acid permease</fullName>
    </submittedName>
</protein>
<dbReference type="AlphaFoldDB" id="A0A6G8RX69"/>
<feature type="domain" description="Amino acid permease/ SLC12A" evidence="9">
    <location>
        <begin position="36"/>
        <end position="472"/>
    </location>
</feature>
<feature type="transmembrane region" description="Helical" evidence="8">
    <location>
        <begin position="66"/>
        <end position="88"/>
    </location>
</feature>
<feature type="transmembrane region" description="Helical" evidence="8">
    <location>
        <begin position="178"/>
        <end position="198"/>
    </location>
</feature>
<comment type="subcellular location">
    <subcellularLocation>
        <location evidence="1">Cell membrane</location>
        <topology evidence="1">Multi-pass membrane protein</topology>
    </subcellularLocation>
</comment>
<evidence type="ECO:0000256" key="8">
    <source>
        <dbReference type="SAM" id="Phobius"/>
    </source>
</evidence>
<keyword evidence="3" id="KW-1003">Cell membrane</keyword>
<keyword evidence="5" id="KW-0029">Amino-acid transport</keyword>
<accession>A0A6G8RX69</accession>
<dbReference type="FunFam" id="1.20.1740.10:FF:000001">
    <property type="entry name" value="Amino acid permease"/>
    <property type="match status" value="1"/>
</dbReference>
<dbReference type="GO" id="GO:0055085">
    <property type="term" value="P:transmembrane transport"/>
    <property type="evidence" value="ECO:0007669"/>
    <property type="project" value="InterPro"/>
</dbReference>
<dbReference type="PANTHER" id="PTHR43495:SF2">
    <property type="entry name" value="D-SERINE_D-ALANINE_GLYCINE TRANSPORTER"/>
    <property type="match status" value="1"/>
</dbReference>
<evidence type="ECO:0000313" key="11">
    <source>
        <dbReference type="Proteomes" id="UP000502297"/>
    </source>
</evidence>
<keyword evidence="4 8" id="KW-0812">Transmembrane</keyword>
<keyword evidence="6 8" id="KW-1133">Transmembrane helix</keyword>
<keyword evidence="11" id="KW-1185">Reference proteome</keyword>
<keyword evidence="2" id="KW-0813">Transport</keyword>
<name>A0A6G8RX69_9GAMM</name>
<dbReference type="InterPro" id="IPR004841">
    <property type="entry name" value="AA-permease/SLC12A_dom"/>
</dbReference>
<evidence type="ECO:0000259" key="9">
    <source>
        <dbReference type="Pfam" id="PF00324"/>
    </source>
</evidence>
<feature type="transmembrane region" description="Helical" evidence="8">
    <location>
        <begin position="218"/>
        <end position="240"/>
    </location>
</feature>
<dbReference type="GO" id="GO:0006865">
    <property type="term" value="P:amino acid transport"/>
    <property type="evidence" value="ECO:0007669"/>
    <property type="project" value="UniProtKB-KW"/>
</dbReference>
<feature type="transmembrane region" description="Helical" evidence="8">
    <location>
        <begin position="100"/>
        <end position="125"/>
    </location>
</feature>
<reference evidence="10 11" key="1">
    <citation type="submission" date="2020-03" db="EMBL/GenBank/DDBJ databases">
        <authorList>
            <person name="Zhu W."/>
        </authorList>
    </citation>
    <scope>NUCLEOTIDE SEQUENCE [LARGE SCALE GENOMIC DNA]</scope>
    <source>
        <strain evidence="10 11">323-1</strain>
    </source>
</reference>
<dbReference type="Proteomes" id="UP000502297">
    <property type="component" value="Chromosome"/>
</dbReference>
<dbReference type="EMBL" id="CP049801">
    <property type="protein sequence ID" value="QIO06398.1"/>
    <property type="molecule type" value="Genomic_DNA"/>
</dbReference>
<feature type="transmembrane region" description="Helical" evidence="8">
    <location>
        <begin position="37"/>
        <end position="54"/>
    </location>
</feature>
<evidence type="ECO:0000256" key="3">
    <source>
        <dbReference type="ARBA" id="ARBA00022475"/>
    </source>
</evidence>
<evidence type="ECO:0000256" key="4">
    <source>
        <dbReference type="ARBA" id="ARBA00022692"/>
    </source>
</evidence>
<feature type="transmembrane region" description="Helical" evidence="8">
    <location>
        <begin position="356"/>
        <end position="374"/>
    </location>
</feature>
<dbReference type="GO" id="GO:0005886">
    <property type="term" value="C:plasma membrane"/>
    <property type="evidence" value="ECO:0007669"/>
    <property type="project" value="UniProtKB-SubCell"/>
</dbReference>
<evidence type="ECO:0000256" key="5">
    <source>
        <dbReference type="ARBA" id="ARBA00022970"/>
    </source>
</evidence>
<evidence type="ECO:0000256" key="1">
    <source>
        <dbReference type="ARBA" id="ARBA00004651"/>
    </source>
</evidence>
<dbReference type="Pfam" id="PF00324">
    <property type="entry name" value="AA_permease"/>
    <property type="match status" value="1"/>
</dbReference>
<dbReference type="PANTHER" id="PTHR43495">
    <property type="entry name" value="GABA PERMEASE"/>
    <property type="match status" value="1"/>
</dbReference>
<sequence>MSERKGAESSQEDLVGGNLSSMHNEEKLERSLSNRHIQLIAIGGAIGTGLFMGSGKTLGVSGTSVILTYMIIGFFFFFVMRAMGELLLSNLKYKSFADFCTAYLGSWAGFFLGWSYWLSWVVAAIADMIVIGGYMQYWDPSLPAWIPAFATITVLTVLNLLTVKLFGEMEFWFALLKIFAILLFLLVSLYLIFTHFVSPNGTVASFSHLLDENALFPFGLSGFFAGFQIAIFSFIGIELVGTTAAETKDPHTSLPRAINSIPIRIMLFYVAALVCVVSVTSWSQISTEQSPFVQFFTLIGIPAAASLMNFVVATSAMSSANSGIFATSRMLYGLAVEKDAAPQFGKLTKRKVPKNSLLFSMLLVVIGTSILFIVPNVMTAFTIVSTFGSILVIFTFALILMAYLSYRRKDPELHAQSTYKMPFGIFMSWATLIFLAFSLVILALNYQTLIALAISPFWFLGLYFFYTRRKKHKVVL</sequence>
<organism evidence="10 11">
    <name type="scientific">Acinetobacter shaoyimingii</name>
    <dbReference type="NCBI Taxonomy" id="2715164"/>
    <lineage>
        <taxon>Bacteria</taxon>
        <taxon>Pseudomonadati</taxon>
        <taxon>Pseudomonadota</taxon>
        <taxon>Gammaproteobacteria</taxon>
        <taxon>Moraxellales</taxon>
        <taxon>Moraxellaceae</taxon>
        <taxon>Acinetobacter</taxon>
    </lineage>
</organism>
<dbReference type="KEGG" id="asha:G8E00_10755"/>
<evidence type="ECO:0000256" key="7">
    <source>
        <dbReference type="ARBA" id="ARBA00023136"/>
    </source>
</evidence>